<dbReference type="EMBL" id="CAJVOS010000009">
    <property type="protein sequence ID" value="CAG7975370.1"/>
    <property type="molecule type" value="Genomic_DNA"/>
</dbReference>
<organism evidence="1 2">
    <name type="scientific">Penicillium olsonii</name>
    <dbReference type="NCBI Taxonomy" id="99116"/>
    <lineage>
        <taxon>Eukaryota</taxon>
        <taxon>Fungi</taxon>
        <taxon>Dikarya</taxon>
        <taxon>Ascomycota</taxon>
        <taxon>Pezizomycotina</taxon>
        <taxon>Eurotiomycetes</taxon>
        <taxon>Eurotiomycetidae</taxon>
        <taxon>Eurotiales</taxon>
        <taxon>Aspergillaceae</taxon>
        <taxon>Penicillium</taxon>
    </lineage>
</organism>
<reference evidence="1" key="1">
    <citation type="submission" date="2021-07" db="EMBL/GenBank/DDBJ databases">
        <authorList>
            <person name="Branca A.L. A."/>
        </authorList>
    </citation>
    <scope>NUCLEOTIDE SEQUENCE</scope>
</reference>
<evidence type="ECO:0000313" key="1">
    <source>
        <dbReference type="EMBL" id="CAG7975370.1"/>
    </source>
</evidence>
<dbReference type="Proteomes" id="UP001153618">
    <property type="component" value="Unassembled WGS sequence"/>
</dbReference>
<comment type="caution">
    <text evidence="1">The sequence shown here is derived from an EMBL/GenBank/DDBJ whole genome shotgun (WGS) entry which is preliminary data.</text>
</comment>
<keyword evidence="2" id="KW-1185">Reference proteome</keyword>
<dbReference type="OrthoDB" id="5429780at2759"/>
<protein>
    <submittedName>
        <fullName evidence="1">Uncharacterized protein</fullName>
    </submittedName>
</protein>
<sequence>MRNTGPPKLKRLKSTANLQKGEALQAAADTCIIHIQVPRPFINNLRMENLGYSPNWKEYIWTCRRQATPHPRFDHLWRSGQADIVRGPICSTLSTQLVRIRTENIQSHITEDNVMQLLSGRKATQWVFVQRDGVDRLAEHIRGKMHFIIFEAAVMSQSYQEKGCVDSNY</sequence>
<dbReference type="AlphaFoldDB" id="A0A9W4HD50"/>
<accession>A0A9W4HD50</accession>
<name>A0A9W4HD50_PENOL</name>
<proteinExistence type="predicted"/>
<evidence type="ECO:0000313" key="2">
    <source>
        <dbReference type="Proteomes" id="UP001153618"/>
    </source>
</evidence>
<gene>
    <name evidence="1" type="ORF">POLS_LOCUS1144</name>
</gene>